<evidence type="ECO:0000256" key="2">
    <source>
        <dbReference type="SAM" id="MobiDB-lite"/>
    </source>
</evidence>
<evidence type="ECO:0000259" key="3">
    <source>
        <dbReference type="Pfam" id="PF01266"/>
    </source>
</evidence>
<dbReference type="Gene3D" id="3.30.9.10">
    <property type="entry name" value="D-Amino Acid Oxidase, subunit A, domain 2"/>
    <property type="match status" value="1"/>
</dbReference>
<dbReference type="InterPro" id="IPR006076">
    <property type="entry name" value="FAD-dep_OxRdtase"/>
</dbReference>
<proteinExistence type="predicted"/>
<dbReference type="PANTHER" id="PTHR13847:SF289">
    <property type="entry name" value="GLYCINE OXIDASE"/>
    <property type="match status" value="1"/>
</dbReference>
<dbReference type="OrthoDB" id="9790035at2"/>
<dbReference type="Gene3D" id="3.50.50.60">
    <property type="entry name" value="FAD/NAD(P)-binding domain"/>
    <property type="match status" value="1"/>
</dbReference>
<evidence type="ECO:0000256" key="1">
    <source>
        <dbReference type="ARBA" id="ARBA00023002"/>
    </source>
</evidence>
<keyword evidence="1" id="KW-0560">Oxidoreductase</keyword>
<dbReference type="EMBL" id="SNXW01000009">
    <property type="protein sequence ID" value="TDP80979.1"/>
    <property type="molecule type" value="Genomic_DNA"/>
</dbReference>
<reference evidence="4 5" key="1">
    <citation type="submission" date="2019-03" db="EMBL/GenBank/DDBJ databases">
        <title>Genomic Encyclopedia of Type Strains, Phase IV (KMG-IV): sequencing the most valuable type-strain genomes for metagenomic binning, comparative biology and taxonomic classification.</title>
        <authorList>
            <person name="Goeker M."/>
        </authorList>
    </citation>
    <scope>NUCLEOTIDE SEQUENCE [LARGE SCALE GENOMIC DNA]</scope>
    <source>
        <strain evidence="4 5">DSM 11901</strain>
    </source>
</reference>
<dbReference type="PANTHER" id="PTHR13847">
    <property type="entry name" value="SARCOSINE DEHYDROGENASE-RELATED"/>
    <property type="match status" value="1"/>
</dbReference>
<sequence length="403" mass="43014">MRNMTIGIAGAGLLGRLLAWQLSRHGHEVQVFDPAPHALPTHDGQGAAGFTAAGMLSPLAELDTAEPDVAVRGWQSIAHWRAIAAELGEHIAPRKPPRKPPRTPPHFAQHGSLMVAHGPDLGAARRVLSRLDRPQALLAAGFAAHQTPIHAHAQPQALSPEQLRALEPELHGSGGPLHAWLLPGEAHIDTVAMMQALHDGAPGARWHWGTRVQQVTPGCLWLAPLADPSAAPAAAHAFDLVCDVRGVGARPALPVRGVRGEVVWLHAPGVRLHRPVRLLHPRHRIYIVPRPGECLLVGASELETEDRGPVTLRSAVELMAAAHSILPALAEARILRLDANLRPALPDHRPHIHTEPGLMRLNGLYRHGWLLAPSLADEALRALALPGLPGLPGLPDTSIAPSA</sequence>
<dbReference type="GO" id="GO:0005737">
    <property type="term" value="C:cytoplasm"/>
    <property type="evidence" value="ECO:0007669"/>
    <property type="project" value="TreeGrafter"/>
</dbReference>
<dbReference type="Proteomes" id="UP000294593">
    <property type="component" value="Unassembled WGS sequence"/>
</dbReference>
<dbReference type="GO" id="GO:0016491">
    <property type="term" value="F:oxidoreductase activity"/>
    <property type="evidence" value="ECO:0007669"/>
    <property type="project" value="UniProtKB-KW"/>
</dbReference>
<gene>
    <name evidence="4" type="ORF">EV672_10918</name>
</gene>
<dbReference type="SUPFAM" id="SSF51971">
    <property type="entry name" value="Nucleotide-binding domain"/>
    <property type="match status" value="1"/>
</dbReference>
<comment type="caution">
    <text evidence="4">The sequence shown here is derived from an EMBL/GenBank/DDBJ whole genome shotgun (WGS) entry which is preliminary data.</text>
</comment>
<keyword evidence="5" id="KW-1185">Reference proteome</keyword>
<dbReference type="RefSeq" id="WP_133610492.1">
    <property type="nucleotide sequence ID" value="NZ_SNXW01000009.1"/>
</dbReference>
<accession>A0A4R6R5A0</accession>
<dbReference type="Pfam" id="PF01266">
    <property type="entry name" value="DAO"/>
    <property type="match status" value="1"/>
</dbReference>
<dbReference type="AlphaFoldDB" id="A0A4R6R5A0"/>
<name>A0A4R6R5A0_9BURK</name>
<feature type="region of interest" description="Disordered" evidence="2">
    <location>
        <begin position="92"/>
        <end position="111"/>
    </location>
</feature>
<protein>
    <submittedName>
        <fullName evidence="4">Glycine oxidase</fullName>
    </submittedName>
</protein>
<evidence type="ECO:0000313" key="5">
    <source>
        <dbReference type="Proteomes" id="UP000294593"/>
    </source>
</evidence>
<organism evidence="4 5">
    <name type="scientific">Aquabacterium commune</name>
    <dbReference type="NCBI Taxonomy" id="70586"/>
    <lineage>
        <taxon>Bacteria</taxon>
        <taxon>Pseudomonadati</taxon>
        <taxon>Pseudomonadota</taxon>
        <taxon>Betaproteobacteria</taxon>
        <taxon>Burkholderiales</taxon>
        <taxon>Aquabacterium</taxon>
    </lineage>
</organism>
<evidence type="ECO:0000313" key="4">
    <source>
        <dbReference type="EMBL" id="TDP80979.1"/>
    </source>
</evidence>
<feature type="domain" description="FAD dependent oxidoreductase" evidence="3">
    <location>
        <begin position="8"/>
        <end position="377"/>
    </location>
</feature>
<dbReference type="SUPFAM" id="SSF54373">
    <property type="entry name" value="FAD-linked reductases, C-terminal domain"/>
    <property type="match status" value="1"/>
</dbReference>
<dbReference type="InterPro" id="IPR036188">
    <property type="entry name" value="FAD/NAD-bd_sf"/>
</dbReference>